<dbReference type="InterPro" id="IPR053286">
    <property type="entry name" value="Nematode_rcpt-like_srab"/>
</dbReference>
<keyword evidence="4 5" id="KW-0472">Membrane</keyword>
<comment type="subcellular location">
    <subcellularLocation>
        <location evidence="1">Membrane</location>
        <topology evidence="1">Multi-pass membrane protein</topology>
    </subcellularLocation>
</comment>
<feature type="transmembrane region" description="Helical" evidence="5">
    <location>
        <begin position="63"/>
        <end position="83"/>
    </location>
</feature>
<evidence type="ECO:0000256" key="5">
    <source>
        <dbReference type="SAM" id="Phobius"/>
    </source>
</evidence>
<dbReference type="Proteomes" id="UP001152747">
    <property type="component" value="Unassembled WGS sequence"/>
</dbReference>
<comment type="caution">
    <text evidence="6">The sequence shown here is derived from an EMBL/GenBank/DDBJ whole genome shotgun (WGS) entry which is preliminary data.</text>
</comment>
<feature type="transmembrane region" description="Helical" evidence="5">
    <location>
        <begin position="244"/>
        <end position="263"/>
    </location>
</feature>
<dbReference type="PANTHER" id="PTHR46561">
    <property type="entry name" value="SERPENTINE RECEPTOR, CLASS AB (CLASS A-LIKE)-RELATED"/>
    <property type="match status" value="1"/>
</dbReference>
<feature type="transmembrane region" description="Helical" evidence="5">
    <location>
        <begin position="275"/>
        <end position="298"/>
    </location>
</feature>
<gene>
    <name evidence="6" type="ORF">CAMP_LOCUS13819</name>
</gene>
<protein>
    <recommendedName>
        <fullName evidence="8">Serpentine Receptor, class AB (Class A-like)</fullName>
    </recommendedName>
</protein>
<dbReference type="EMBL" id="CANHGI010000005">
    <property type="protein sequence ID" value="CAI5451182.1"/>
    <property type="molecule type" value="Genomic_DNA"/>
</dbReference>
<feature type="transmembrane region" description="Helical" evidence="5">
    <location>
        <begin position="191"/>
        <end position="210"/>
    </location>
</feature>
<feature type="transmembrane region" description="Helical" evidence="5">
    <location>
        <begin position="103"/>
        <end position="121"/>
    </location>
</feature>
<accession>A0A9P1N810</accession>
<dbReference type="PANTHER" id="PTHR46561:SF7">
    <property type="entry name" value="G PROTEIN-COUPLED RECEPTOR-RELATED"/>
    <property type="match status" value="1"/>
</dbReference>
<dbReference type="AlphaFoldDB" id="A0A9P1N810"/>
<feature type="transmembrane region" description="Helical" evidence="5">
    <location>
        <begin position="142"/>
        <end position="160"/>
    </location>
</feature>
<keyword evidence="2 5" id="KW-0812">Transmembrane</keyword>
<dbReference type="InterPro" id="IPR019408">
    <property type="entry name" value="7TM_GPCR_serpentine_rcpt_Srab"/>
</dbReference>
<dbReference type="OrthoDB" id="5800134at2759"/>
<name>A0A9P1N810_9PELO</name>
<evidence type="ECO:0000256" key="3">
    <source>
        <dbReference type="ARBA" id="ARBA00022989"/>
    </source>
</evidence>
<evidence type="ECO:0008006" key="8">
    <source>
        <dbReference type="Google" id="ProtNLM"/>
    </source>
</evidence>
<keyword evidence="7" id="KW-1185">Reference proteome</keyword>
<evidence type="ECO:0000256" key="4">
    <source>
        <dbReference type="ARBA" id="ARBA00023136"/>
    </source>
</evidence>
<evidence type="ECO:0000256" key="1">
    <source>
        <dbReference type="ARBA" id="ARBA00004141"/>
    </source>
</evidence>
<keyword evidence="3 5" id="KW-1133">Transmembrane helix</keyword>
<evidence type="ECO:0000313" key="6">
    <source>
        <dbReference type="EMBL" id="CAI5451182.1"/>
    </source>
</evidence>
<evidence type="ECO:0000313" key="7">
    <source>
        <dbReference type="Proteomes" id="UP001152747"/>
    </source>
</evidence>
<dbReference type="GO" id="GO:0016020">
    <property type="term" value="C:membrane"/>
    <property type="evidence" value="ECO:0007669"/>
    <property type="project" value="UniProtKB-SubCell"/>
</dbReference>
<dbReference type="Pfam" id="PF10292">
    <property type="entry name" value="7TM_GPCR_Srab"/>
    <property type="match status" value="1"/>
</dbReference>
<organism evidence="6 7">
    <name type="scientific">Caenorhabditis angaria</name>
    <dbReference type="NCBI Taxonomy" id="860376"/>
    <lineage>
        <taxon>Eukaryota</taxon>
        <taxon>Metazoa</taxon>
        <taxon>Ecdysozoa</taxon>
        <taxon>Nematoda</taxon>
        <taxon>Chromadorea</taxon>
        <taxon>Rhabditida</taxon>
        <taxon>Rhabditina</taxon>
        <taxon>Rhabditomorpha</taxon>
        <taxon>Rhabditoidea</taxon>
        <taxon>Rhabditidae</taxon>
        <taxon>Peloderinae</taxon>
        <taxon>Caenorhabditis</taxon>
    </lineage>
</organism>
<reference evidence="6" key="1">
    <citation type="submission" date="2022-11" db="EMBL/GenBank/DDBJ databases">
        <authorList>
            <person name="Kikuchi T."/>
        </authorList>
    </citation>
    <scope>NUCLEOTIDE SEQUENCE</scope>
    <source>
        <strain evidence="6">PS1010</strain>
    </source>
</reference>
<sequence length="331" mass="38077">MPANCTIMADIGHSYILKFSLSINLLIAIIAIPVLATAGLYLRKKQLFHVNTRLQIQLQILALIMHCVGRLGLHIFDLINYFSDFKDGCEILPDFYRCLYARGLYNVGMTITQMCSIALVFERSVALLYSKNYENFSSLFGFFLAFFQLVLSFCFLFNLYKYAPFEPSQTVVLYYCQTLASGTGSVWTINAPLYAVMIAQVLCRVIFEILDSINFKMRQAHQNQTLSTRYNLEQGQRSITTLKIFVNVNTFFYAFLSIVGTSLHFNAASFTKAHYFAIVEMIHFLPTYGILLSIYIYWTLRKLDKSLKSSLTKSIKTNPNMYFEQFNMQVL</sequence>
<evidence type="ECO:0000256" key="2">
    <source>
        <dbReference type="ARBA" id="ARBA00022692"/>
    </source>
</evidence>
<proteinExistence type="predicted"/>
<feature type="transmembrane region" description="Helical" evidence="5">
    <location>
        <begin position="23"/>
        <end position="42"/>
    </location>
</feature>